<evidence type="ECO:0000313" key="2">
    <source>
        <dbReference type="Araport" id="AT4G18501"/>
    </source>
</evidence>
<proteinExistence type="predicted"/>
<accession>Q1G3I1</accession>
<evidence type="ECO:0000256" key="1">
    <source>
        <dbReference type="SAM" id="MobiDB-lite"/>
    </source>
</evidence>
<dbReference type="TAIR" id="AT4G18501"/>
<reference evidence="4" key="3">
    <citation type="submission" date="2011-02" db="EMBL/GenBank/DDBJ databases">
        <authorList>
            <consortium name="TAIR"/>
            <person name="Swarbreck D."/>
            <person name="Lamesch P."/>
            <person name="Wilks C."/>
            <person name="Huala E."/>
        </authorList>
    </citation>
    <scope>NUCLEOTIDE SEQUENCE</scope>
</reference>
<dbReference type="AlphaFoldDB" id="Q1G3I1"/>
<dbReference type="OMA" id="LDPKCMK"/>
<reference evidence="4" key="4">
    <citation type="submission" date="2016-05" db="EMBL/GenBank/DDBJ databases">
        <authorList>
            <person name="Krishnakumar V."/>
            <person name="Cheng C.-Y."/>
            <person name="Chan A.P."/>
            <person name="Schobel S."/>
            <person name="Kim M."/>
            <person name="Ferlanti E.S."/>
            <person name="Belyaeva I."/>
            <person name="Rosen B.D."/>
            <person name="Micklem G."/>
            <person name="Miller J.R."/>
            <person name="Vaughn M."/>
            <person name="Town C.D."/>
        </authorList>
    </citation>
    <scope>NUCLEOTIDE SEQUENCE</scope>
</reference>
<dbReference type="GeneID" id="3770110"/>
<reference evidence="4 5" key="1">
    <citation type="journal article" date="1999" name="Nature">
        <title>Sequence and analysis of chromosome 4 of the plant Arabidopsis thaliana.</title>
        <authorList>
            <consortium name="EU"/>
            <consortium name="CSHL and WU Arabidopsis Sequencing Project"/>
            <person name="Mayer K."/>
            <person name="Schuller C."/>
            <person name="Wambutt R."/>
            <person name="Murphy G."/>
            <person name="Volckaert G."/>
            <person name="Pohl T."/>
            <person name="Dusterhoft A."/>
            <person name="Stiekema W."/>
            <person name="Entian K.D."/>
            <person name="Terryn N."/>
            <person name="Harris B."/>
            <person name="Ansorge W."/>
            <person name="Brandt P."/>
            <person name="Grivell L."/>
            <person name="Rieger M."/>
            <person name="Weichselgartner M."/>
            <person name="de Simone V."/>
            <person name="Obermaier B."/>
            <person name="Mache R."/>
            <person name="Muller M."/>
            <person name="Kreis M."/>
            <person name="Delseny M."/>
            <person name="Puigdomenech P."/>
            <person name="Watson M."/>
            <person name="Schmidtheini T."/>
            <person name="Reichert B."/>
            <person name="Portatelle D."/>
            <person name="Perez-Alonso M."/>
            <person name="Boutry M."/>
            <person name="Bancroft I."/>
            <person name="Vos P."/>
            <person name="Hoheisel J."/>
            <person name="Zimmermann W."/>
            <person name="Wedler H."/>
            <person name="Ridley P."/>
            <person name="Langham S.A."/>
            <person name="McCullagh B."/>
            <person name="Bilham L."/>
            <person name="Robben J."/>
            <person name="Van der Schueren J."/>
            <person name="Grymonprez B."/>
            <person name="Chuang Y.J."/>
            <person name="Vandenbussche F."/>
            <person name="Braeken M."/>
            <person name="Weltjens I."/>
            <person name="Voet M."/>
            <person name="Bastiaens I."/>
            <person name="Aert R."/>
            <person name="Defoor E."/>
            <person name="Weitzenegger T."/>
            <person name="Bothe G."/>
            <person name="Ramsperger U."/>
            <person name="Hilbert H."/>
            <person name="Braun M."/>
            <person name="Holzer E."/>
            <person name="Brandt A."/>
            <person name="Peters S."/>
            <person name="van Staveren M."/>
            <person name="Dirske W."/>
            <person name="Mooijman P."/>
            <person name="Klein Lankhorst R."/>
            <person name="Rose M."/>
            <person name="Hauf J."/>
            <person name="Kotter P."/>
            <person name="Berneiser S."/>
            <person name="Hempel S."/>
            <person name="Feldpausch M."/>
            <person name="Lamberth S."/>
            <person name="Van den Daele H."/>
            <person name="De Keyser A."/>
            <person name="Buysshaert C."/>
            <person name="Gielen J."/>
            <person name="Villarroel R."/>
            <person name="De Clercq R."/>
            <person name="Van Montagu M."/>
            <person name="Rogers J."/>
            <person name="Cronin A."/>
            <person name="Quail M."/>
            <person name="Bray-Allen S."/>
            <person name="Clark L."/>
            <person name="Doggett J."/>
            <person name="Hall S."/>
            <person name="Kay M."/>
            <person name="Lennard N."/>
            <person name="McLay K."/>
            <person name="Mayes R."/>
            <person name="Pettett A."/>
            <person name="Rajandream M.A."/>
            <person name="Lyne M."/>
            <person name="Benes V."/>
            <person name="Rechmann S."/>
            <person name="Borkova D."/>
            <person name="Blocker H."/>
            <person name="Scharfe M."/>
            <person name="Grimm M."/>
            <person name="Lohnert T.H."/>
            <person name="Dose S."/>
            <person name="de Haan M."/>
            <person name="Maarse A."/>
            <person name="Schafer M."/>
            <person name="Muller-Auer S."/>
            <person name="Gabel C."/>
            <person name="Fuchs M."/>
            <person name="Fartmann B."/>
            <person name="Granderath K."/>
            <person name="Dauner D."/>
            <person name="Herzl A."/>
            <person name="Neumann S."/>
            <person name="Argiriou A."/>
            <person name="Vitale D."/>
            <person name="Liguori R."/>
            <person name="Piravandi E."/>
            <person name="Massenet O."/>
            <person name="Quigley F."/>
            <person name="Clabauld G."/>
            <person name="Mundlein A."/>
            <person name="Felber R."/>
            <person name="Schnabl S."/>
            <person name="Hiller R."/>
            <person name="Schmidt W."/>
            <person name="Lecharny A."/>
            <person name="Aubourg S."/>
            <person name="Chefdor F."/>
            <person name="Cooke R."/>
            <person name="Berger C."/>
            <person name="Montfort A."/>
            <person name="Casacuberta E."/>
            <person name="Gibbons T."/>
            <person name="Weber N."/>
            <person name="Vandenbol M."/>
            <person name="Bargues M."/>
            <person name="Terol J."/>
            <person name="Torres A."/>
            <person name="Perez-Perez A."/>
            <person name="Purnelle B."/>
            <person name="Bent E."/>
            <person name="Johnson S."/>
            <person name="Tacon D."/>
            <person name="Jesse T."/>
            <person name="Heijnen L."/>
            <person name="Schwarz S."/>
            <person name="Scholler P."/>
            <person name="Heber S."/>
            <person name="Francs P."/>
            <person name="Bielke C."/>
            <person name="Frishman D."/>
            <person name="Haase D."/>
            <person name="Lemcke K."/>
            <person name="Mewes H.W."/>
            <person name="Stocker S."/>
            <person name="Zaccaria P."/>
            <person name="Bevan M."/>
            <person name="Wilson R.K."/>
            <person name="de la Bastide M."/>
            <person name="Habermann K."/>
            <person name="Parnell L."/>
            <person name="Dedhia N."/>
            <person name="Gnoj L."/>
            <person name="Schutz K."/>
            <person name="Huang E."/>
            <person name="Spiegel L."/>
            <person name="Sehkon M."/>
            <person name="Murray J."/>
            <person name="Sheet P."/>
            <person name="Cordes M."/>
            <person name="Abu-Threideh J."/>
            <person name="Stoneking T."/>
            <person name="Kalicki J."/>
            <person name="Graves T."/>
            <person name="Harmon G."/>
            <person name="Edwards J."/>
            <person name="Latreille P."/>
            <person name="Courtney L."/>
            <person name="Cloud J."/>
            <person name="Abbott A."/>
            <person name="Scott K."/>
            <person name="Johnson D."/>
            <person name="Minx P."/>
            <person name="Bentley D."/>
            <person name="Fulton B."/>
            <person name="Miller N."/>
            <person name="Greco T."/>
            <person name="Kemp K."/>
            <person name="Kramer J."/>
            <person name="Fulton L."/>
            <person name="Mardis E."/>
            <person name="Dante M."/>
            <person name="Pepin K."/>
            <person name="Hillier L."/>
            <person name="Nelson J."/>
            <person name="Spieth J."/>
            <person name="Ryan E."/>
            <person name="Andrews S."/>
            <person name="Geisel C."/>
            <person name="Layman D."/>
            <person name="Du H."/>
            <person name="Ali J."/>
            <person name="Berghoff A."/>
            <person name="Jones K."/>
            <person name="Drone K."/>
            <person name="Cotton M."/>
            <person name="Joshu C."/>
            <person name="Antonoiu B."/>
            <person name="Zidanic M."/>
            <person name="Strong C."/>
            <person name="Sun H."/>
            <person name="Lamar B."/>
            <person name="Yordan C."/>
            <person name="Ma P."/>
            <person name="Zhong J."/>
            <person name="Preston R."/>
            <person name="Vil D."/>
            <person name="Shekher M."/>
            <person name="Matero A."/>
            <person name="Shah R."/>
            <person name="Swaby I.K."/>
            <person name="O'Shaughnessy A."/>
            <person name="Rodriguez M."/>
            <person name="Hoffmann J."/>
            <person name="Till S."/>
            <person name="Granat S."/>
            <person name="Shohdy N."/>
            <person name="Hasegawa A."/>
            <person name="Hameed A."/>
            <person name="Lodhi M."/>
            <person name="Johnson A."/>
            <person name="Chen E."/>
            <person name="Marra M."/>
            <person name="Martienssen R."/>
            <person name="McCombie W.R."/>
        </authorList>
    </citation>
    <scope>NUCLEOTIDE SEQUENCE [LARGE SCALE GENOMIC DNA]</scope>
    <source>
        <strain evidence="5">cv. Columbia</strain>
    </source>
</reference>
<name>Q1G3I1_ARATH</name>
<gene>
    <name evidence="2 4" type="ordered locus">At4g18501</name>
</gene>
<dbReference type="KEGG" id="ath:AT4G18501"/>
<evidence type="ECO:0000313" key="4">
    <source>
        <dbReference type="EMBL" id="AEE84055.1"/>
    </source>
</evidence>
<dbReference type="HOGENOM" id="CLU_143763_0_0_1"/>
<dbReference type="Araport" id="AT4G18501"/>
<protein>
    <submittedName>
        <fullName evidence="3">Uncharacterized protein</fullName>
    </submittedName>
</protein>
<dbReference type="PaxDb" id="3702-AT4G18501.1"/>
<reference evidence="5" key="5">
    <citation type="journal article" date="2017" name="Plant J.">
        <title>Araport11: a complete reannotation of the Arabidopsis thaliana reference genome.</title>
        <authorList>
            <person name="Cheng C.Y."/>
            <person name="Krishnakumar V."/>
            <person name="Chan A.P."/>
            <person name="Thibaud-Nissen F."/>
            <person name="Schobel S."/>
            <person name="Town C.D."/>
        </authorList>
    </citation>
    <scope>GENOME REANNOTATION</scope>
    <source>
        <strain evidence="5">cv. Columbia</strain>
    </source>
</reference>
<dbReference type="ExpressionAtlas" id="Q1G3I1">
    <property type="expression patterns" value="baseline and differential"/>
</dbReference>
<dbReference type="EMBL" id="DQ487603">
    <property type="protein sequence ID" value="ABF59390.1"/>
    <property type="molecule type" value="Genomic_DNA"/>
</dbReference>
<reference evidence="3" key="2">
    <citation type="submission" date="2006-04" db="EMBL/GenBank/DDBJ databases">
        <authorList>
            <person name="Underwood B.A."/>
            <person name="Xiao Y."/>
            <person name="Moskal W."/>
            <person name="Monaghan E."/>
            <person name="Wang W."/>
            <person name="Redman J."/>
            <person name="Wu H.C."/>
            <person name="Utterback T."/>
            <person name="Town C.D."/>
        </authorList>
    </citation>
    <scope>NUCLEOTIDE SEQUENCE</scope>
</reference>
<organism evidence="3">
    <name type="scientific">Arabidopsis thaliana</name>
    <name type="common">Mouse-ear cress</name>
    <dbReference type="NCBI Taxonomy" id="3702"/>
    <lineage>
        <taxon>Eukaryota</taxon>
        <taxon>Viridiplantae</taxon>
        <taxon>Streptophyta</taxon>
        <taxon>Embryophyta</taxon>
        <taxon>Tracheophyta</taxon>
        <taxon>Spermatophyta</taxon>
        <taxon>Magnoliopsida</taxon>
        <taxon>eudicotyledons</taxon>
        <taxon>Gunneridae</taxon>
        <taxon>Pentapetalae</taxon>
        <taxon>rosids</taxon>
        <taxon>malvids</taxon>
        <taxon>Brassicales</taxon>
        <taxon>Brassicaceae</taxon>
        <taxon>Camelineae</taxon>
        <taxon>Arabidopsis</taxon>
    </lineage>
</organism>
<evidence type="ECO:0000313" key="3">
    <source>
        <dbReference type="EMBL" id="ABF59390.1"/>
    </source>
</evidence>
<dbReference type="RefSeq" id="NP_001031665.1">
    <property type="nucleotide sequence ID" value="NM_001036588.2"/>
</dbReference>
<feature type="region of interest" description="Disordered" evidence="1">
    <location>
        <begin position="1"/>
        <end position="20"/>
    </location>
</feature>
<evidence type="ECO:0000313" key="5">
    <source>
        <dbReference type="Proteomes" id="UP000006548"/>
    </source>
</evidence>
<dbReference type="EMBL" id="CP002687">
    <property type="protein sequence ID" value="AEE84055.1"/>
    <property type="molecule type" value="Genomic_DNA"/>
</dbReference>
<keyword evidence="5" id="KW-1185">Reference proteome</keyword>
<dbReference type="Proteomes" id="UP000006548">
    <property type="component" value="Chromosome 4"/>
</dbReference>
<sequence>MAVLDSKPQENNKENVSPSEMVTIAVKSLDSSSIDKGKTQIRIRRKKSRKPLQDITNLFVSSSPLSSSFLIRHIPSSSSLSLDPKCMKRRSCVSLKPATSSTFSCRNFR</sequence>